<dbReference type="Proteomes" id="UP001152747">
    <property type="component" value="Unassembled WGS sequence"/>
</dbReference>
<evidence type="ECO:0000256" key="6">
    <source>
        <dbReference type="ARBA" id="ARBA00022824"/>
    </source>
</evidence>
<name>A0A9P1IY89_9PELO</name>
<keyword evidence="15" id="KW-1185">Reference proteome</keyword>
<comment type="subcellular location">
    <subcellularLocation>
        <location evidence="2">Endoplasmic reticulum membrane</location>
    </subcellularLocation>
</comment>
<feature type="binding site" description="axial binding residue" evidence="11">
    <location>
        <position position="451"/>
    </location>
    <ligand>
        <name>heme</name>
        <dbReference type="ChEBI" id="CHEBI:30413"/>
    </ligand>
    <ligandPart>
        <name>Fe</name>
        <dbReference type="ChEBI" id="CHEBI:18248"/>
    </ligandPart>
</feature>
<dbReference type="PROSITE" id="PS00086">
    <property type="entry name" value="CYTOCHROME_P450"/>
    <property type="match status" value="1"/>
</dbReference>
<comment type="cofactor">
    <cofactor evidence="1 11">
        <name>heme</name>
        <dbReference type="ChEBI" id="CHEBI:30413"/>
    </cofactor>
</comment>
<evidence type="ECO:0000313" key="15">
    <source>
        <dbReference type="Proteomes" id="UP001152747"/>
    </source>
</evidence>
<evidence type="ECO:0000256" key="9">
    <source>
        <dbReference type="ARBA" id="ARBA00023033"/>
    </source>
</evidence>
<keyword evidence="8 11" id="KW-0408">Iron</keyword>
<dbReference type="InterPro" id="IPR036396">
    <property type="entry name" value="Cyt_P450_sf"/>
</dbReference>
<keyword evidence="5 11" id="KW-0479">Metal-binding</keyword>
<dbReference type="PRINTS" id="PR00463">
    <property type="entry name" value="EP450I"/>
</dbReference>
<evidence type="ECO:0000256" key="3">
    <source>
        <dbReference type="ARBA" id="ARBA00010617"/>
    </source>
</evidence>
<dbReference type="Pfam" id="PF00067">
    <property type="entry name" value="p450"/>
    <property type="match status" value="1"/>
</dbReference>
<feature type="transmembrane region" description="Helical" evidence="13">
    <location>
        <begin position="74"/>
        <end position="90"/>
    </location>
</feature>
<keyword evidence="10 13" id="KW-0472">Membrane</keyword>
<dbReference type="GO" id="GO:0004497">
    <property type="term" value="F:monooxygenase activity"/>
    <property type="evidence" value="ECO:0007669"/>
    <property type="project" value="UniProtKB-KW"/>
</dbReference>
<evidence type="ECO:0000256" key="12">
    <source>
        <dbReference type="RuleBase" id="RU000461"/>
    </source>
</evidence>
<dbReference type="FunFam" id="1.10.630.10:FF:000182">
    <property type="entry name" value="Cytochrome P450 3A4"/>
    <property type="match status" value="1"/>
</dbReference>
<feature type="transmembrane region" description="Helical" evidence="13">
    <location>
        <begin position="6"/>
        <end position="24"/>
    </location>
</feature>
<comment type="caution">
    <text evidence="14">The sequence shown here is derived from an EMBL/GenBank/DDBJ whole genome shotgun (WGS) entry which is preliminary data.</text>
</comment>
<keyword evidence="4 11" id="KW-0349">Heme</keyword>
<keyword evidence="13" id="KW-0812">Transmembrane</keyword>
<proteinExistence type="inferred from homology"/>
<evidence type="ECO:0000256" key="7">
    <source>
        <dbReference type="ARBA" id="ARBA00023002"/>
    </source>
</evidence>
<dbReference type="InterPro" id="IPR001128">
    <property type="entry name" value="Cyt_P450"/>
</dbReference>
<evidence type="ECO:0000256" key="13">
    <source>
        <dbReference type="SAM" id="Phobius"/>
    </source>
</evidence>
<dbReference type="InterPro" id="IPR050196">
    <property type="entry name" value="Cytochrome_P450_Monoox"/>
</dbReference>
<keyword evidence="6" id="KW-0256">Endoplasmic reticulum</keyword>
<dbReference type="OrthoDB" id="1470350at2759"/>
<evidence type="ECO:0000256" key="2">
    <source>
        <dbReference type="ARBA" id="ARBA00004586"/>
    </source>
</evidence>
<accession>A0A9P1IY89</accession>
<protein>
    <submittedName>
        <fullName evidence="14">Uncharacterized protein</fullName>
    </submittedName>
</protein>
<dbReference type="Gene3D" id="1.10.630.10">
    <property type="entry name" value="Cytochrome P450"/>
    <property type="match status" value="1"/>
</dbReference>
<sequence>MGVITATLIVLTITYLISFAFRKIKFIYDKLTVFQGPAALPFLGNFHQFHFAPDQFFEQAQGISYMMRRGDTRMTRIWLSGLPFVILYGAEEVEAVLGSPKMLNKPFLYQFLSAWIGQGLLIAKPDKWRPRRKLLTPTFHYDILKDFVEVYNRHGSTLLSKFEALADKKPDEYTDIFHTITLCTLDVICEAALGTSINAQKNPHSPYLDAVFRMKEIVFDRLIRPHYYSDTLFNILGPGKEHNECVKILHEFTSKAIYERKAKVDAAGGVEQLLAQETAEGRRRMAFLDLMLDMNSKGELPMEGICEEVDTFTFEGHDTTSAAMNWFLHLMGANPHIQSKVQQEIDDVLGEADRPITYEDLGKLKYLEACFKETLRLYPSVPLIARQCVEDITIRGNTLPAGTAVVMVPSMVHKDPKYWDDPEVFDPERFISGVLKHPYAYIPFSAGSRNCIGMRFAMMEEKCILAMILKKLKVKAKLRTDQMRVAAELIIRPMFGNELMFRRREFGEYSPIIA</sequence>
<dbReference type="GO" id="GO:0020037">
    <property type="term" value="F:heme binding"/>
    <property type="evidence" value="ECO:0007669"/>
    <property type="project" value="InterPro"/>
</dbReference>
<dbReference type="GO" id="GO:0016705">
    <property type="term" value="F:oxidoreductase activity, acting on paired donors, with incorporation or reduction of molecular oxygen"/>
    <property type="evidence" value="ECO:0007669"/>
    <property type="project" value="InterPro"/>
</dbReference>
<evidence type="ECO:0000256" key="1">
    <source>
        <dbReference type="ARBA" id="ARBA00001971"/>
    </source>
</evidence>
<dbReference type="EMBL" id="CANHGI010000005">
    <property type="protein sequence ID" value="CAI5452399.1"/>
    <property type="molecule type" value="Genomic_DNA"/>
</dbReference>
<dbReference type="PRINTS" id="PR00385">
    <property type="entry name" value="P450"/>
</dbReference>
<comment type="similarity">
    <text evidence="3 12">Belongs to the cytochrome P450 family.</text>
</comment>
<evidence type="ECO:0000256" key="8">
    <source>
        <dbReference type="ARBA" id="ARBA00023004"/>
    </source>
</evidence>
<keyword evidence="13" id="KW-1133">Transmembrane helix</keyword>
<dbReference type="InterPro" id="IPR017972">
    <property type="entry name" value="Cyt_P450_CS"/>
</dbReference>
<gene>
    <name evidence="14" type="ORF">CAMP_LOCUS15036</name>
</gene>
<dbReference type="PANTHER" id="PTHR24291">
    <property type="entry name" value="CYTOCHROME P450 FAMILY 4"/>
    <property type="match status" value="1"/>
</dbReference>
<evidence type="ECO:0000313" key="14">
    <source>
        <dbReference type="EMBL" id="CAI5452399.1"/>
    </source>
</evidence>
<evidence type="ECO:0000256" key="10">
    <source>
        <dbReference type="ARBA" id="ARBA00023136"/>
    </source>
</evidence>
<dbReference type="InterPro" id="IPR002401">
    <property type="entry name" value="Cyt_P450_E_grp-I"/>
</dbReference>
<dbReference type="GO" id="GO:0005789">
    <property type="term" value="C:endoplasmic reticulum membrane"/>
    <property type="evidence" value="ECO:0007669"/>
    <property type="project" value="UniProtKB-SubCell"/>
</dbReference>
<dbReference type="AlphaFoldDB" id="A0A9P1IY89"/>
<dbReference type="PANTHER" id="PTHR24291:SF189">
    <property type="entry name" value="CYTOCHROME P450 4C3-RELATED"/>
    <property type="match status" value="1"/>
</dbReference>
<dbReference type="SUPFAM" id="SSF48264">
    <property type="entry name" value="Cytochrome P450"/>
    <property type="match status" value="1"/>
</dbReference>
<dbReference type="GO" id="GO:0005506">
    <property type="term" value="F:iron ion binding"/>
    <property type="evidence" value="ECO:0007669"/>
    <property type="project" value="InterPro"/>
</dbReference>
<organism evidence="14 15">
    <name type="scientific">Caenorhabditis angaria</name>
    <dbReference type="NCBI Taxonomy" id="860376"/>
    <lineage>
        <taxon>Eukaryota</taxon>
        <taxon>Metazoa</taxon>
        <taxon>Ecdysozoa</taxon>
        <taxon>Nematoda</taxon>
        <taxon>Chromadorea</taxon>
        <taxon>Rhabditida</taxon>
        <taxon>Rhabditina</taxon>
        <taxon>Rhabditomorpha</taxon>
        <taxon>Rhabditoidea</taxon>
        <taxon>Rhabditidae</taxon>
        <taxon>Peloderinae</taxon>
        <taxon>Caenorhabditis</taxon>
    </lineage>
</organism>
<evidence type="ECO:0000256" key="5">
    <source>
        <dbReference type="ARBA" id="ARBA00022723"/>
    </source>
</evidence>
<evidence type="ECO:0000256" key="4">
    <source>
        <dbReference type="ARBA" id="ARBA00022617"/>
    </source>
</evidence>
<keyword evidence="9 12" id="KW-0503">Monooxygenase</keyword>
<dbReference type="CDD" id="cd20628">
    <property type="entry name" value="CYP4"/>
    <property type="match status" value="1"/>
</dbReference>
<evidence type="ECO:0000256" key="11">
    <source>
        <dbReference type="PIRSR" id="PIRSR602401-1"/>
    </source>
</evidence>
<keyword evidence="7 12" id="KW-0560">Oxidoreductase</keyword>
<reference evidence="14" key="1">
    <citation type="submission" date="2022-11" db="EMBL/GenBank/DDBJ databases">
        <authorList>
            <person name="Kikuchi T."/>
        </authorList>
    </citation>
    <scope>NUCLEOTIDE SEQUENCE</scope>
    <source>
        <strain evidence="14">PS1010</strain>
    </source>
</reference>